<keyword evidence="4" id="KW-1185">Reference proteome</keyword>
<dbReference type="Proteomes" id="UP001560573">
    <property type="component" value="Unassembled WGS sequence"/>
</dbReference>
<sequence length="272" mass="30542">MKNQKITLIRAILFCLLCAATLAIFSGTTKGLSTEWKEHLLLLIAIIVTYCLVIAFTMWEKLGRQDVGIVPNKSSFKKLATGFGIGLLMTALQPAFVLLFGHYKIDFNPHIPFQTAVFYLTLYLLVAIREELAFRSYPLFSLNYRFGLWPAQLTILVIFSLEHVAGGMTWGQAFLGPGTGALLFGFAALKTNGIALPFGLHFAWNFGQWCFGFKKETGLLQGIAEKGFENVVERNAWISYLIIMVIAILAFYFYKPKKSPEITYGQRAVTRL</sequence>
<evidence type="ECO:0000313" key="3">
    <source>
        <dbReference type="EMBL" id="MEX6690161.1"/>
    </source>
</evidence>
<dbReference type="Pfam" id="PF02517">
    <property type="entry name" value="Rce1-like"/>
    <property type="match status" value="1"/>
</dbReference>
<dbReference type="EMBL" id="JAULBC010000008">
    <property type="protein sequence ID" value="MEX6690161.1"/>
    <property type="molecule type" value="Genomic_DNA"/>
</dbReference>
<name>A0ABV3ZJV2_9BACT</name>
<feature type="domain" description="CAAX prenyl protease 2/Lysostaphin resistance protein A-like" evidence="2">
    <location>
        <begin position="114"/>
        <end position="206"/>
    </location>
</feature>
<feature type="transmembrane region" description="Helical" evidence="1">
    <location>
        <begin position="148"/>
        <end position="170"/>
    </location>
</feature>
<evidence type="ECO:0000313" key="4">
    <source>
        <dbReference type="Proteomes" id="UP001560573"/>
    </source>
</evidence>
<organism evidence="3 4">
    <name type="scientific">Danxiaibacter flavus</name>
    <dbReference type="NCBI Taxonomy" id="3049108"/>
    <lineage>
        <taxon>Bacteria</taxon>
        <taxon>Pseudomonadati</taxon>
        <taxon>Bacteroidota</taxon>
        <taxon>Chitinophagia</taxon>
        <taxon>Chitinophagales</taxon>
        <taxon>Chitinophagaceae</taxon>
        <taxon>Danxiaibacter</taxon>
    </lineage>
</organism>
<keyword evidence="1" id="KW-0812">Transmembrane</keyword>
<evidence type="ECO:0000256" key="1">
    <source>
        <dbReference type="SAM" id="Phobius"/>
    </source>
</evidence>
<dbReference type="PANTHER" id="PTHR39430">
    <property type="entry name" value="MEMBRANE-ASSOCIATED PROTEASE-RELATED"/>
    <property type="match status" value="1"/>
</dbReference>
<keyword evidence="1" id="KW-0472">Membrane</keyword>
<protein>
    <submittedName>
        <fullName evidence="3">Type II CAAX endopeptidase family protein</fullName>
    </submittedName>
</protein>
<dbReference type="RefSeq" id="WP_369331572.1">
    <property type="nucleotide sequence ID" value="NZ_JAULBC010000008.1"/>
</dbReference>
<gene>
    <name evidence="3" type="ORF">QTN47_21810</name>
</gene>
<feature type="transmembrane region" description="Helical" evidence="1">
    <location>
        <begin position="111"/>
        <end position="128"/>
    </location>
</feature>
<dbReference type="InterPro" id="IPR003675">
    <property type="entry name" value="Rce1/LyrA-like_dom"/>
</dbReference>
<keyword evidence="1" id="KW-1133">Transmembrane helix</keyword>
<accession>A0ABV3ZJV2</accession>
<feature type="transmembrane region" description="Helical" evidence="1">
    <location>
        <begin position="182"/>
        <end position="204"/>
    </location>
</feature>
<dbReference type="PANTHER" id="PTHR39430:SF1">
    <property type="entry name" value="PROTEASE"/>
    <property type="match status" value="1"/>
</dbReference>
<evidence type="ECO:0000259" key="2">
    <source>
        <dbReference type="Pfam" id="PF02517"/>
    </source>
</evidence>
<reference evidence="3 4" key="1">
    <citation type="submission" date="2023-07" db="EMBL/GenBank/DDBJ databases">
        <authorList>
            <person name="Lian W.-H."/>
        </authorList>
    </citation>
    <scope>NUCLEOTIDE SEQUENCE [LARGE SCALE GENOMIC DNA]</scope>
    <source>
        <strain evidence="3 4">SYSU DXS3180</strain>
    </source>
</reference>
<comment type="caution">
    <text evidence="3">The sequence shown here is derived from an EMBL/GenBank/DDBJ whole genome shotgun (WGS) entry which is preliminary data.</text>
</comment>
<feature type="transmembrane region" description="Helical" evidence="1">
    <location>
        <begin position="6"/>
        <end position="28"/>
    </location>
</feature>
<proteinExistence type="predicted"/>
<feature type="transmembrane region" description="Helical" evidence="1">
    <location>
        <begin position="79"/>
        <end position="99"/>
    </location>
</feature>
<feature type="transmembrane region" description="Helical" evidence="1">
    <location>
        <begin position="40"/>
        <end position="59"/>
    </location>
</feature>
<feature type="transmembrane region" description="Helical" evidence="1">
    <location>
        <begin position="237"/>
        <end position="254"/>
    </location>
</feature>